<reference evidence="2" key="1">
    <citation type="journal article" date="2019" name="Int. J. Syst. Evol. Microbiol.">
        <title>The Global Catalogue of Microorganisms (GCM) 10K type strain sequencing project: providing services to taxonomists for standard genome sequencing and annotation.</title>
        <authorList>
            <consortium name="The Broad Institute Genomics Platform"/>
            <consortium name="The Broad Institute Genome Sequencing Center for Infectious Disease"/>
            <person name="Wu L."/>
            <person name="Ma J."/>
        </authorList>
    </citation>
    <scope>NUCLEOTIDE SEQUENCE [LARGE SCALE GENOMIC DNA]</scope>
    <source>
        <strain evidence="2">JCM 5052</strain>
    </source>
</reference>
<organism evidence="1 2">
    <name type="scientific">Streptomyces mordarskii</name>
    <dbReference type="NCBI Taxonomy" id="1226758"/>
    <lineage>
        <taxon>Bacteria</taxon>
        <taxon>Bacillati</taxon>
        <taxon>Actinomycetota</taxon>
        <taxon>Actinomycetes</taxon>
        <taxon>Kitasatosporales</taxon>
        <taxon>Streptomycetaceae</taxon>
        <taxon>Streptomyces</taxon>
    </lineage>
</organism>
<sequence length="59" mass="6546">MTQEDICDFKPKDPRSLVKATMARRKGQIGDGQIPPIVDFVLAPDARPLVTYLGYARKG</sequence>
<protein>
    <submittedName>
        <fullName evidence="1">Uncharacterized protein</fullName>
    </submittedName>
</protein>
<accession>A0ABP3NHT6</accession>
<proteinExistence type="predicted"/>
<dbReference type="EMBL" id="BAAABZ010000049">
    <property type="protein sequence ID" value="GAA0542690.1"/>
    <property type="molecule type" value="Genomic_DNA"/>
</dbReference>
<dbReference type="GeneID" id="97435812"/>
<evidence type="ECO:0000313" key="1">
    <source>
        <dbReference type="EMBL" id="GAA0542690.1"/>
    </source>
</evidence>
<gene>
    <name evidence="1" type="ORF">GCM10010390_50900</name>
</gene>
<dbReference type="RefSeq" id="WP_086711897.1">
    <property type="nucleotide sequence ID" value="NZ_BAAABZ010000049.1"/>
</dbReference>
<name>A0ABP3NHT6_9ACTN</name>
<comment type="caution">
    <text evidence="1">The sequence shown here is derived from an EMBL/GenBank/DDBJ whole genome shotgun (WGS) entry which is preliminary data.</text>
</comment>
<evidence type="ECO:0000313" key="2">
    <source>
        <dbReference type="Proteomes" id="UP001501576"/>
    </source>
</evidence>
<dbReference type="Proteomes" id="UP001501576">
    <property type="component" value="Unassembled WGS sequence"/>
</dbReference>
<keyword evidence="2" id="KW-1185">Reference proteome</keyword>